<evidence type="ECO:0000313" key="3">
    <source>
        <dbReference type="Proteomes" id="UP000053611"/>
    </source>
</evidence>
<evidence type="ECO:0000313" key="2">
    <source>
        <dbReference type="EMBL" id="KLT44163.1"/>
    </source>
</evidence>
<feature type="region of interest" description="Disordered" evidence="1">
    <location>
        <begin position="258"/>
        <end position="285"/>
    </location>
</feature>
<accession>A0A0J0XSV8</accession>
<dbReference type="EMBL" id="KQ087189">
    <property type="protein sequence ID" value="KLT44163.1"/>
    <property type="molecule type" value="Genomic_DNA"/>
</dbReference>
<dbReference type="GeneID" id="28987518"/>
<name>A0A0J0XSV8_9TREE</name>
<feature type="region of interest" description="Disordered" evidence="1">
    <location>
        <begin position="188"/>
        <end position="222"/>
    </location>
</feature>
<gene>
    <name evidence="2" type="ORF">CC85DRAFT_33028</name>
</gene>
<sequence length="285" mass="32092">MYGHPHRTPSQVWTRPSSNSAFVSAAVGYPRIHLTHLFSSASVPQKMNRAPSSLSPLSRRHDSTSSRSSEASTARRLVARARAIASLLGLRLKRGRKRDPGMRLHSWIDDGWEKDQAKEEHVVGVGTGHRRNESRETYNPPYEVRAARSPRASYTEGRAEIGYVRSEGQRASYEARESWDNYRASVDSYTRSSHGHGSLGRTSSVGHSSSGHTYPGGDNRSADASAWRRDRVHHAVRHNRAPARWTDMVDWVEVELTERQPDAGRSDKEREFMREAARVGRVTRA</sequence>
<dbReference type="AlphaFoldDB" id="A0A0J0XSV8"/>
<evidence type="ECO:0000256" key="1">
    <source>
        <dbReference type="SAM" id="MobiDB-lite"/>
    </source>
</evidence>
<feature type="compositionally biased region" description="Basic and acidic residues" evidence="1">
    <location>
        <begin position="258"/>
        <end position="278"/>
    </location>
</feature>
<keyword evidence="3" id="KW-1185">Reference proteome</keyword>
<dbReference type="RefSeq" id="XP_018280654.1">
    <property type="nucleotide sequence ID" value="XM_018426915.1"/>
</dbReference>
<dbReference type="Proteomes" id="UP000053611">
    <property type="component" value="Unassembled WGS sequence"/>
</dbReference>
<feature type="region of interest" description="Disordered" evidence="1">
    <location>
        <begin position="44"/>
        <end position="75"/>
    </location>
</feature>
<protein>
    <submittedName>
        <fullName evidence="2">Uncharacterized protein</fullName>
    </submittedName>
</protein>
<feature type="compositionally biased region" description="Low complexity" evidence="1">
    <location>
        <begin position="202"/>
        <end position="213"/>
    </location>
</feature>
<proteinExistence type="predicted"/>
<reference evidence="2 3" key="1">
    <citation type="submission" date="2015-03" db="EMBL/GenBank/DDBJ databases">
        <title>Genomics and transcriptomics of the oil-accumulating basidiomycete yeast T. oleaginosus allow insights into substrate utilization and the diverse evolutionary trajectories of mating systems in fungi.</title>
        <authorList>
            <consortium name="DOE Joint Genome Institute"/>
            <person name="Kourist R."/>
            <person name="Kracht O."/>
            <person name="Bracharz F."/>
            <person name="Lipzen A."/>
            <person name="Nolan M."/>
            <person name="Ohm R."/>
            <person name="Grigoriev I."/>
            <person name="Sun S."/>
            <person name="Heitman J."/>
            <person name="Bruck T."/>
            <person name="Nowrousian M."/>
        </authorList>
    </citation>
    <scope>NUCLEOTIDE SEQUENCE [LARGE SCALE GENOMIC DNA]</scope>
    <source>
        <strain evidence="2 3">IBC0246</strain>
    </source>
</reference>
<organism evidence="2 3">
    <name type="scientific">Cutaneotrichosporon oleaginosum</name>
    <dbReference type="NCBI Taxonomy" id="879819"/>
    <lineage>
        <taxon>Eukaryota</taxon>
        <taxon>Fungi</taxon>
        <taxon>Dikarya</taxon>
        <taxon>Basidiomycota</taxon>
        <taxon>Agaricomycotina</taxon>
        <taxon>Tremellomycetes</taxon>
        <taxon>Trichosporonales</taxon>
        <taxon>Trichosporonaceae</taxon>
        <taxon>Cutaneotrichosporon</taxon>
    </lineage>
</organism>
<feature type="compositionally biased region" description="Low complexity" evidence="1">
    <location>
        <begin position="65"/>
        <end position="75"/>
    </location>
</feature>